<organism evidence="8 9">
    <name type="scientific">Triparma laevis f. longispina</name>
    <dbReference type="NCBI Taxonomy" id="1714387"/>
    <lineage>
        <taxon>Eukaryota</taxon>
        <taxon>Sar</taxon>
        <taxon>Stramenopiles</taxon>
        <taxon>Ochrophyta</taxon>
        <taxon>Bolidophyceae</taxon>
        <taxon>Parmales</taxon>
        <taxon>Triparmaceae</taxon>
        <taxon>Triparma</taxon>
    </lineage>
</organism>
<evidence type="ECO:0000256" key="2">
    <source>
        <dbReference type="ARBA" id="ARBA00008789"/>
    </source>
</evidence>
<feature type="compositionally biased region" description="Polar residues" evidence="6">
    <location>
        <begin position="39"/>
        <end position="51"/>
    </location>
</feature>
<evidence type="ECO:0000256" key="5">
    <source>
        <dbReference type="ARBA" id="ARBA00023136"/>
    </source>
</evidence>
<dbReference type="GO" id="GO:0005886">
    <property type="term" value="C:plasma membrane"/>
    <property type="evidence" value="ECO:0007669"/>
    <property type="project" value="UniProtKB-ARBA"/>
</dbReference>
<gene>
    <name evidence="8" type="ORF">TrLO_g4479</name>
</gene>
<feature type="transmembrane region" description="Helical" evidence="7">
    <location>
        <begin position="425"/>
        <end position="451"/>
    </location>
</feature>
<feature type="transmembrane region" description="Helical" evidence="7">
    <location>
        <begin position="303"/>
        <end position="323"/>
    </location>
</feature>
<keyword evidence="5 7" id="KW-0472">Membrane</keyword>
<feature type="transmembrane region" description="Helical" evidence="7">
    <location>
        <begin position="489"/>
        <end position="509"/>
    </location>
</feature>
<feature type="transmembrane region" description="Helical" evidence="7">
    <location>
        <begin position="457"/>
        <end position="477"/>
    </location>
</feature>
<dbReference type="InterPro" id="IPR018629">
    <property type="entry name" value="XK-rel"/>
</dbReference>
<dbReference type="Pfam" id="PF09815">
    <property type="entry name" value="XK-related"/>
    <property type="match status" value="1"/>
</dbReference>
<feature type="transmembrane region" description="Helical" evidence="7">
    <location>
        <begin position="362"/>
        <end position="383"/>
    </location>
</feature>
<evidence type="ECO:0000313" key="9">
    <source>
        <dbReference type="Proteomes" id="UP001165122"/>
    </source>
</evidence>
<evidence type="ECO:0000256" key="1">
    <source>
        <dbReference type="ARBA" id="ARBA00004141"/>
    </source>
</evidence>
<keyword evidence="4 7" id="KW-1133">Transmembrane helix</keyword>
<feature type="transmembrane region" description="Helical" evidence="7">
    <location>
        <begin position="170"/>
        <end position="192"/>
    </location>
</feature>
<proteinExistence type="inferred from homology"/>
<comment type="subcellular location">
    <subcellularLocation>
        <location evidence="1">Membrane</location>
        <topology evidence="1">Multi-pass membrane protein</topology>
    </subcellularLocation>
</comment>
<feature type="transmembrane region" description="Helical" evidence="7">
    <location>
        <begin position="204"/>
        <end position="224"/>
    </location>
</feature>
<evidence type="ECO:0000256" key="6">
    <source>
        <dbReference type="SAM" id="MobiDB-lite"/>
    </source>
</evidence>
<feature type="transmembrane region" description="Helical" evidence="7">
    <location>
        <begin position="389"/>
        <end position="405"/>
    </location>
</feature>
<dbReference type="Proteomes" id="UP001165122">
    <property type="component" value="Unassembled WGS sequence"/>
</dbReference>
<dbReference type="EMBL" id="BRXW01000447">
    <property type="protein sequence ID" value="GMH55637.1"/>
    <property type="molecule type" value="Genomic_DNA"/>
</dbReference>
<reference evidence="9" key="1">
    <citation type="journal article" date="2023" name="Commun. Biol.">
        <title>Genome analysis of Parmales, the sister group of diatoms, reveals the evolutionary specialization of diatoms from phago-mixotrophs to photoautotrophs.</title>
        <authorList>
            <person name="Ban H."/>
            <person name="Sato S."/>
            <person name="Yoshikawa S."/>
            <person name="Yamada K."/>
            <person name="Nakamura Y."/>
            <person name="Ichinomiya M."/>
            <person name="Sato N."/>
            <person name="Blanc-Mathieu R."/>
            <person name="Endo H."/>
            <person name="Kuwata A."/>
            <person name="Ogata H."/>
        </authorList>
    </citation>
    <scope>NUCLEOTIDE SEQUENCE [LARGE SCALE GENOMIC DNA]</scope>
    <source>
        <strain evidence="9">NIES 3700</strain>
    </source>
</reference>
<dbReference type="AlphaFoldDB" id="A0A9W7DUQ5"/>
<evidence type="ECO:0000256" key="7">
    <source>
        <dbReference type="SAM" id="Phobius"/>
    </source>
</evidence>
<name>A0A9W7DUQ5_9STRA</name>
<evidence type="ECO:0000256" key="3">
    <source>
        <dbReference type="ARBA" id="ARBA00022692"/>
    </source>
</evidence>
<evidence type="ECO:0000256" key="4">
    <source>
        <dbReference type="ARBA" id="ARBA00022989"/>
    </source>
</evidence>
<evidence type="ECO:0000313" key="8">
    <source>
        <dbReference type="EMBL" id="GMH55637.1"/>
    </source>
</evidence>
<comment type="similarity">
    <text evidence="2">Belongs to the XK family.</text>
</comment>
<comment type="caution">
    <text evidence="8">The sequence shown here is derived from an EMBL/GenBank/DDBJ whole genome shotgun (WGS) entry which is preliminary data.</text>
</comment>
<sequence>MTSPSQRIDAMLTEMEEKRIQFAPLESIMISNRVKNLTKQAVRPQRSNPVDSQVVHVKEEKKRRNKRRDSLKGAGSAEEQRAILESIDKPVIKVVGLGYATKEHCKEVSEQYLIVVRNSGGDVETDVRKWVQTSFPTEHMTPSETENITHILVFIAIQIRVLMKMSRIGVAVKMGLTLCLGYVDILTDFLVAKSYYDAGRFDTAYATGGFAVMAIVLQGVLTFFQYAKKNFKERFWRMSTSLLGLGPLMEGASVWMGKEDTDSLLTPSVMYAVMKAIEISVESIPESIIQVVGLLKAKSTSDIQTIQIVGVISSIVSGAFIMMDGNFGFVLSRYLDSPGNPYWGWINKQGAWKKQRQRFGMFLFNTFYFLQFVFSMSLFTLSFSSNTPLILLLSTEFAVICLYMLSKKELFGWATTHHPSPLINWIFPIIPWLLEYMLVCAVPVTVAFVPMELGPEVFSGIVAWRLITNSGIIYVALGELENHYLTPTSIMMGYTVSSALALLGLFMFFRNVDENFDVNLFWRPKGGVQHMRERWEDAEIWVKTCKTKDEEHWSHVAAVNPTYLPFDKVTPWICTELVEKYADKNANVERPHWFNDEGGSKFIKRIIELYDWREKDKDEVNEALAKLFGGDALLEYGWHAMDHDEINDQLVQILGTRSGDIENLVSGLTGEGVKATLAGPGLVKQYGSPSGVGGGGRESKNISTSPSKIKPFS</sequence>
<keyword evidence="9" id="KW-1185">Reference proteome</keyword>
<accession>A0A9W7DUQ5</accession>
<feature type="region of interest" description="Disordered" evidence="6">
    <location>
        <begin position="686"/>
        <end position="713"/>
    </location>
</feature>
<protein>
    <submittedName>
        <fullName evidence="8">Uncharacterized protein</fullName>
    </submittedName>
</protein>
<keyword evidence="3 7" id="KW-0812">Transmembrane</keyword>
<feature type="region of interest" description="Disordered" evidence="6">
    <location>
        <begin position="39"/>
        <end position="75"/>
    </location>
</feature>